<keyword evidence="1" id="KW-0472">Membrane</keyword>
<dbReference type="RefSeq" id="WP_284826695.1">
    <property type="nucleotide sequence ID" value="NZ_CP126969.1"/>
</dbReference>
<protein>
    <submittedName>
        <fullName evidence="2">Uncharacterized protein</fullName>
    </submittedName>
</protein>
<dbReference type="EMBL" id="CP126969">
    <property type="protein sequence ID" value="WIM68867.1"/>
    <property type="molecule type" value="Genomic_DNA"/>
</dbReference>
<keyword evidence="1" id="KW-1133">Transmembrane helix</keyword>
<dbReference type="Pfam" id="PF20381">
    <property type="entry name" value="Rv1476"/>
    <property type="match status" value="1"/>
</dbReference>
<reference evidence="2 3" key="1">
    <citation type="submission" date="2023-05" db="EMBL/GenBank/DDBJ databases">
        <title>Corynebacterium suedekumii sp. nov. and Corynebacterium breve sp. nov. isolated from raw cow's milk.</title>
        <authorList>
            <person name="Baer M.K."/>
            <person name="Mehl L."/>
            <person name="Hellmuth R."/>
            <person name="Marke G."/>
            <person name="Lipski A."/>
        </authorList>
    </citation>
    <scope>NUCLEOTIDE SEQUENCE [LARGE SCALE GENOMIC DNA]</scope>
    <source>
        <strain evidence="2 3">R4</strain>
    </source>
</reference>
<dbReference type="Proteomes" id="UP001225598">
    <property type="component" value="Chromosome"/>
</dbReference>
<organism evidence="2 3">
    <name type="scientific">Corynebacterium breve</name>
    <dbReference type="NCBI Taxonomy" id="3049799"/>
    <lineage>
        <taxon>Bacteria</taxon>
        <taxon>Bacillati</taxon>
        <taxon>Actinomycetota</taxon>
        <taxon>Actinomycetes</taxon>
        <taxon>Mycobacteriales</taxon>
        <taxon>Corynebacteriaceae</taxon>
        <taxon>Corynebacterium</taxon>
    </lineage>
</organism>
<dbReference type="InterPro" id="IPR046498">
    <property type="entry name" value="Rv1476-like"/>
</dbReference>
<name>A0ABY8VII6_9CORY</name>
<proteinExistence type="predicted"/>
<evidence type="ECO:0000256" key="1">
    <source>
        <dbReference type="SAM" id="Phobius"/>
    </source>
</evidence>
<keyword evidence="1" id="KW-0812">Transmembrane</keyword>
<keyword evidence="3" id="KW-1185">Reference proteome</keyword>
<gene>
    <name evidence="2" type="ORF">QP027_05665</name>
</gene>
<feature type="transmembrane region" description="Helical" evidence="1">
    <location>
        <begin position="132"/>
        <end position="154"/>
    </location>
</feature>
<accession>A0ABY8VII6</accession>
<evidence type="ECO:0000313" key="3">
    <source>
        <dbReference type="Proteomes" id="UP001225598"/>
    </source>
</evidence>
<sequence length="156" mass="16681">MAQYDIDLTPLADQLQQDGVAFGSDNPANWQLEETLLEALEQASGEGLPQFGVVVLEETPPGAGVRDVAQDLSLMTEIDTVIVRTPHTGAAVSETLTRSEIERAQDAMLAQVDYAQGLKVFAESAMQQHTSWGIVLGTIALLGVIVVVATAFCVKR</sequence>
<evidence type="ECO:0000313" key="2">
    <source>
        <dbReference type="EMBL" id="WIM68867.1"/>
    </source>
</evidence>